<dbReference type="STRING" id="338966.Ppro_2785"/>
<reference evidence="6 8" key="1">
    <citation type="submission" date="2006-10" db="EMBL/GenBank/DDBJ databases">
        <title>Complete sequence of chromosome of Pelobacter propionicus DSM 2379.</title>
        <authorList>
            <consortium name="US DOE Joint Genome Institute"/>
            <person name="Copeland A."/>
            <person name="Lucas S."/>
            <person name="Lapidus A."/>
            <person name="Barry K."/>
            <person name="Detter J.C."/>
            <person name="Glavina del Rio T."/>
            <person name="Hammon N."/>
            <person name="Israni S."/>
            <person name="Dalin E."/>
            <person name="Tice H."/>
            <person name="Pitluck S."/>
            <person name="Saunders E."/>
            <person name="Brettin T."/>
            <person name="Bruce D."/>
            <person name="Han C."/>
            <person name="Tapia R."/>
            <person name="Schmutz J."/>
            <person name="Larimer F."/>
            <person name="Land M."/>
            <person name="Hauser L."/>
            <person name="Kyrpides N."/>
            <person name="Kim E."/>
            <person name="Lovley D."/>
            <person name="Richardson P."/>
        </authorList>
    </citation>
    <scope>NUCLEOTIDE SEQUENCE [LARGE SCALE GENOMIC DNA]</scope>
    <source>
        <strain evidence="6">DSM 2379</strain>
        <strain evidence="8">DSM 2379 / NBRC 103807 / OttBd1</strain>
    </source>
</reference>
<protein>
    <submittedName>
        <fullName evidence="6">Respiratory-chain NADH dehydrogenase, subunit 1</fullName>
    </submittedName>
</protein>
<dbReference type="PANTHER" id="PTHR43359:SF1">
    <property type="entry name" value="FORMATE HYDROGENLYASE SUBUNIT 4-RELATED"/>
    <property type="match status" value="1"/>
</dbReference>
<evidence type="ECO:0000256" key="2">
    <source>
        <dbReference type="ARBA" id="ARBA00022692"/>
    </source>
</evidence>
<dbReference type="Proteomes" id="UP000006732">
    <property type="component" value="Chromosome"/>
</dbReference>
<keyword evidence="8" id="KW-1185">Reference proteome</keyword>
<dbReference type="RefSeq" id="WP_011736634.1">
    <property type="nucleotide sequence ID" value="NC_008609.1"/>
</dbReference>
<dbReference type="eggNOG" id="COG0650">
    <property type="taxonomic scope" value="Bacteria"/>
</dbReference>
<dbReference type="GO" id="GO:0005886">
    <property type="term" value="C:plasma membrane"/>
    <property type="evidence" value="ECO:0007669"/>
    <property type="project" value="TreeGrafter"/>
</dbReference>
<dbReference type="InterPro" id="IPR001694">
    <property type="entry name" value="NADH_UbQ_OxRdtase_su1/FPO"/>
</dbReference>
<accession>A1ASR4</accession>
<keyword evidence="3 5" id="KW-1133">Transmembrane helix</keyword>
<feature type="transmembrane region" description="Helical" evidence="5">
    <location>
        <begin position="97"/>
        <end position="119"/>
    </location>
</feature>
<dbReference type="HOGENOM" id="CLU_015134_0_2_7"/>
<keyword evidence="4 5" id="KW-0472">Membrane</keyword>
<evidence type="ECO:0000256" key="4">
    <source>
        <dbReference type="ARBA" id="ARBA00023136"/>
    </source>
</evidence>
<feature type="transmembrane region" description="Helical" evidence="5">
    <location>
        <begin position="228"/>
        <end position="247"/>
    </location>
</feature>
<evidence type="ECO:0000313" key="6">
    <source>
        <dbReference type="EMBL" id="ABL00385.1"/>
    </source>
</evidence>
<dbReference type="PROSITE" id="PS00668">
    <property type="entry name" value="COMPLEX1_ND1_2"/>
    <property type="match status" value="1"/>
</dbReference>
<feature type="transmembrane region" description="Helical" evidence="5">
    <location>
        <begin position="67"/>
        <end position="85"/>
    </location>
</feature>
<keyword evidence="2 5" id="KW-0812">Transmembrane</keyword>
<feature type="transmembrane region" description="Helical" evidence="5">
    <location>
        <begin position="284"/>
        <end position="302"/>
    </location>
</feature>
<feature type="transmembrane region" description="Helical" evidence="5">
    <location>
        <begin position="253"/>
        <end position="272"/>
    </location>
</feature>
<dbReference type="InterPro" id="IPR018086">
    <property type="entry name" value="NADH_UbQ_OxRdtase_su1_CS"/>
</dbReference>
<dbReference type="EMBL" id="CP000482">
    <property type="protein sequence ID" value="ABL00393.1"/>
    <property type="molecule type" value="Genomic_DNA"/>
</dbReference>
<dbReference type="PANTHER" id="PTHR43359">
    <property type="entry name" value="FORMATE HYDROGENLYASE SUBUNIT 4"/>
    <property type="match status" value="1"/>
</dbReference>
<evidence type="ECO:0000256" key="1">
    <source>
        <dbReference type="ARBA" id="ARBA00004141"/>
    </source>
</evidence>
<dbReference type="KEGG" id="ppd:Ppro_2793"/>
<sequence length="303" mass="32378">MNMIVGVLVNVILVLALAPLFQGVLRKVTARIQSRQGPPINQPYLDILKLLGKDDIESGEAPVLQRFAAYLPLAVMLTIACLVPMGFKAPLSGSGDVLLLILLMTLAGICTLLAGLASGSTYSLIGINREMMCMITLEPLFAVAIVMGALAKGSFNLDEVLSGSVYGANGMALSGFAMLVIMLLAFQAFVGRAPFDISEAETEIMEGAMVEYSGPKLALFQYANMAKLVVYSALFVSLFVPWGSGLAAPISFILFWVKVFAMVLLVTTIAATHARYRIDQAIRYFAIMLAVSLVTLAAASYGF</sequence>
<evidence type="ECO:0000256" key="5">
    <source>
        <dbReference type="SAM" id="Phobius"/>
    </source>
</evidence>
<dbReference type="OrthoDB" id="9778499at2"/>
<dbReference type="InterPro" id="IPR052561">
    <property type="entry name" value="ComplexI_Subunit1"/>
</dbReference>
<feature type="transmembrane region" description="Helical" evidence="5">
    <location>
        <begin position="6"/>
        <end position="25"/>
    </location>
</feature>
<dbReference type="KEGG" id="ppd:Ppro_2785"/>
<dbReference type="AlphaFoldDB" id="A1ASR4"/>
<proteinExistence type="predicted"/>
<feature type="transmembrane region" description="Helical" evidence="5">
    <location>
        <begin position="171"/>
        <end position="190"/>
    </location>
</feature>
<comment type="subcellular location">
    <subcellularLocation>
        <location evidence="1">Membrane</location>
        <topology evidence="1">Multi-pass membrane protein</topology>
    </subcellularLocation>
</comment>
<organism evidence="6 8">
    <name type="scientific">Pelobacter propionicus (strain DSM 2379 / NBRC 103807 / OttBd1)</name>
    <dbReference type="NCBI Taxonomy" id="338966"/>
    <lineage>
        <taxon>Bacteria</taxon>
        <taxon>Pseudomonadati</taxon>
        <taxon>Thermodesulfobacteriota</taxon>
        <taxon>Desulfuromonadia</taxon>
        <taxon>Desulfuromonadales</taxon>
        <taxon>Desulfuromonadaceae</taxon>
        <taxon>Pelobacter</taxon>
    </lineage>
</organism>
<evidence type="ECO:0000313" key="7">
    <source>
        <dbReference type="EMBL" id="ABL00393.1"/>
    </source>
</evidence>
<evidence type="ECO:0000313" key="8">
    <source>
        <dbReference type="Proteomes" id="UP000006732"/>
    </source>
</evidence>
<gene>
    <name evidence="6" type="ordered locus">Ppro_2785</name>
    <name evidence="7" type="ordered locus">Ppro_2793</name>
</gene>
<name>A1ASR4_PELPD</name>
<dbReference type="EMBL" id="CP000482">
    <property type="protein sequence ID" value="ABL00385.1"/>
    <property type="molecule type" value="Genomic_DNA"/>
</dbReference>
<feature type="transmembrane region" description="Helical" evidence="5">
    <location>
        <begin position="131"/>
        <end position="151"/>
    </location>
</feature>
<evidence type="ECO:0000256" key="3">
    <source>
        <dbReference type="ARBA" id="ARBA00022989"/>
    </source>
</evidence>
<dbReference type="Pfam" id="PF00146">
    <property type="entry name" value="NADHdh"/>
    <property type="match status" value="1"/>
</dbReference>